<dbReference type="GO" id="GO:0043709">
    <property type="term" value="P:cell adhesion involved in single-species biofilm formation"/>
    <property type="evidence" value="ECO:0007669"/>
    <property type="project" value="TreeGrafter"/>
</dbReference>
<dbReference type="Gene3D" id="3.30.70.270">
    <property type="match status" value="1"/>
</dbReference>
<gene>
    <name evidence="3" type="ORF">ADM99_11585</name>
</gene>
<sequence>MDKEPDYNTEAGKKRLAFVMEKALIASFIGHICFIPLFCWLRIPEMVVVNFISATSLFFSVSFTRKKKYLPAFIIGTVEMITHAIVAVYYVGWVSGFHYYLLVLAPMVFFWPNWRQMTKVSTSLTLYLIYGGLYLFSQNYSPVYSVEAWKLQMTTLFNALVAFSTFASVTLYYQSNVEAAERHLREANSRLDELANKDPLTDLHNRRTIVERIDDQENRSHDDGKQFSIIMADIDHFKLFNDRYGHQFGDLVLVQISKLLKNATRSKDVVARWGGEEFLVLLPETGGIEAKEVAERMRIAISSSPFYIDDIDVQITMTFGVAECTTNLGINECIDLADKALYQGKKNGRDQVILLGPPESPIAEKN</sequence>
<proteinExistence type="predicted"/>
<evidence type="ECO:0000313" key="4">
    <source>
        <dbReference type="Proteomes" id="UP000050430"/>
    </source>
</evidence>
<dbReference type="PANTHER" id="PTHR45138:SF9">
    <property type="entry name" value="DIGUANYLATE CYCLASE DGCM-RELATED"/>
    <property type="match status" value="1"/>
</dbReference>
<dbReference type="FunFam" id="3.30.70.270:FF:000001">
    <property type="entry name" value="Diguanylate cyclase domain protein"/>
    <property type="match status" value="1"/>
</dbReference>
<feature type="transmembrane region" description="Helical" evidence="1">
    <location>
        <begin position="47"/>
        <end position="63"/>
    </location>
</feature>
<evidence type="ECO:0000313" key="3">
    <source>
        <dbReference type="EMBL" id="KPL71333.1"/>
    </source>
</evidence>
<feature type="transmembrane region" description="Helical" evidence="1">
    <location>
        <begin position="23"/>
        <end position="41"/>
    </location>
</feature>
<dbReference type="InterPro" id="IPR000160">
    <property type="entry name" value="GGDEF_dom"/>
</dbReference>
<keyword evidence="1" id="KW-1133">Transmembrane helix</keyword>
<dbReference type="InterPro" id="IPR043128">
    <property type="entry name" value="Rev_trsase/Diguanyl_cyclase"/>
</dbReference>
<feature type="transmembrane region" description="Helical" evidence="1">
    <location>
        <begin position="70"/>
        <end position="91"/>
    </location>
</feature>
<dbReference type="SUPFAM" id="SSF55073">
    <property type="entry name" value="Nucleotide cyclase"/>
    <property type="match status" value="1"/>
</dbReference>
<dbReference type="EMBL" id="LGCK01000011">
    <property type="protein sequence ID" value="KPL71333.1"/>
    <property type="molecule type" value="Genomic_DNA"/>
</dbReference>
<dbReference type="STRING" id="229920.ADM99_11585"/>
<dbReference type="GO" id="GO:0052621">
    <property type="term" value="F:diguanylate cyclase activity"/>
    <property type="evidence" value="ECO:0007669"/>
    <property type="project" value="TreeGrafter"/>
</dbReference>
<feature type="transmembrane region" description="Helical" evidence="1">
    <location>
        <begin position="156"/>
        <end position="173"/>
    </location>
</feature>
<comment type="caution">
    <text evidence="3">The sequence shown here is derived from an EMBL/GenBank/DDBJ whole genome shotgun (WGS) entry which is preliminary data.</text>
</comment>
<feature type="transmembrane region" description="Helical" evidence="1">
    <location>
        <begin position="120"/>
        <end position="136"/>
    </location>
</feature>
<dbReference type="PANTHER" id="PTHR45138">
    <property type="entry name" value="REGULATORY COMPONENTS OF SENSORY TRANSDUCTION SYSTEM"/>
    <property type="match status" value="1"/>
</dbReference>
<dbReference type="OrthoDB" id="9759607at2"/>
<dbReference type="GO" id="GO:1902201">
    <property type="term" value="P:negative regulation of bacterial-type flagellum-dependent cell motility"/>
    <property type="evidence" value="ECO:0007669"/>
    <property type="project" value="TreeGrafter"/>
</dbReference>
<dbReference type="NCBIfam" id="TIGR00254">
    <property type="entry name" value="GGDEF"/>
    <property type="match status" value="1"/>
</dbReference>
<dbReference type="Pfam" id="PF00990">
    <property type="entry name" value="GGDEF"/>
    <property type="match status" value="1"/>
</dbReference>
<accession>A0A0P6X9X0</accession>
<organism evidence="3 4">
    <name type="scientific">Leptolinea tardivitalis</name>
    <dbReference type="NCBI Taxonomy" id="229920"/>
    <lineage>
        <taxon>Bacteria</taxon>
        <taxon>Bacillati</taxon>
        <taxon>Chloroflexota</taxon>
        <taxon>Anaerolineae</taxon>
        <taxon>Anaerolineales</taxon>
        <taxon>Anaerolineaceae</taxon>
        <taxon>Leptolinea</taxon>
    </lineage>
</organism>
<keyword evidence="1" id="KW-0472">Membrane</keyword>
<name>A0A0P6X9X0_9CHLR</name>
<dbReference type="RefSeq" id="WP_062423457.1">
    <property type="nucleotide sequence ID" value="NZ_BBYA01000015.1"/>
</dbReference>
<dbReference type="CDD" id="cd01949">
    <property type="entry name" value="GGDEF"/>
    <property type="match status" value="1"/>
</dbReference>
<dbReference type="InterPro" id="IPR050469">
    <property type="entry name" value="Diguanylate_Cyclase"/>
</dbReference>
<evidence type="ECO:0000259" key="2">
    <source>
        <dbReference type="PROSITE" id="PS50887"/>
    </source>
</evidence>
<dbReference type="AlphaFoldDB" id="A0A0P6X9X0"/>
<feature type="domain" description="GGDEF" evidence="2">
    <location>
        <begin position="225"/>
        <end position="357"/>
    </location>
</feature>
<dbReference type="PROSITE" id="PS50887">
    <property type="entry name" value="GGDEF"/>
    <property type="match status" value="1"/>
</dbReference>
<keyword evidence="4" id="KW-1185">Reference proteome</keyword>
<protein>
    <recommendedName>
        <fullName evidence="2">GGDEF domain-containing protein</fullName>
    </recommendedName>
</protein>
<reference evidence="3 4" key="1">
    <citation type="submission" date="2015-07" db="EMBL/GenBank/DDBJ databases">
        <title>Genome sequence of Leptolinea tardivitalis DSM 16556.</title>
        <authorList>
            <person name="Hemp J."/>
            <person name="Ward L.M."/>
            <person name="Pace L.A."/>
            <person name="Fischer W.W."/>
        </authorList>
    </citation>
    <scope>NUCLEOTIDE SEQUENCE [LARGE SCALE GENOMIC DNA]</scope>
    <source>
        <strain evidence="3 4">YMTK-2</strain>
    </source>
</reference>
<dbReference type="GO" id="GO:0005886">
    <property type="term" value="C:plasma membrane"/>
    <property type="evidence" value="ECO:0007669"/>
    <property type="project" value="TreeGrafter"/>
</dbReference>
<dbReference type="PATRIC" id="fig|229920.5.peg.3524"/>
<dbReference type="Proteomes" id="UP000050430">
    <property type="component" value="Unassembled WGS sequence"/>
</dbReference>
<feature type="transmembrane region" description="Helical" evidence="1">
    <location>
        <begin position="97"/>
        <end position="113"/>
    </location>
</feature>
<dbReference type="InterPro" id="IPR029787">
    <property type="entry name" value="Nucleotide_cyclase"/>
</dbReference>
<keyword evidence="1" id="KW-0812">Transmembrane</keyword>
<dbReference type="SMART" id="SM00267">
    <property type="entry name" value="GGDEF"/>
    <property type="match status" value="1"/>
</dbReference>
<evidence type="ECO:0000256" key="1">
    <source>
        <dbReference type="SAM" id="Phobius"/>
    </source>
</evidence>